<protein>
    <submittedName>
        <fullName evidence="1">Uncharacterized protein</fullName>
    </submittedName>
</protein>
<name>B8DZE5_DICTD</name>
<keyword evidence="2" id="KW-1185">Reference proteome</keyword>
<dbReference type="RefSeq" id="WP_012582963.1">
    <property type="nucleotide sequence ID" value="NC_011661.1"/>
</dbReference>
<dbReference type="KEGG" id="dtu:Dtur_0590"/>
<dbReference type="AlphaFoldDB" id="B8DZE5"/>
<accession>B8DZE5</accession>
<proteinExistence type="predicted"/>
<evidence type="ECO:0000313" key="1">
    <source>
        <dbReference type="EMBL" id="ACK41878.1"/>
    </source>
</evidence>
<gene>
    <name evidence="1" type="ordered locus">Dtur_0590</name>
</gene>
<dbReference type="InParanoid" id="B8DZE5"/>
<dbReference type="EMBL" id="CP001251">
    <property type="protein sequence ID" value="ACK41878.1"/>
    <property type="molecule type" value="Genomic_DNA"/>
</dbReference>
<dbReference type="HOGENOM" id="CLU_3288611_0_0_0"/>
<dbReference type="Proteomes" id="UP000007719">
    <property type="component" value="Chromosome"/>
</dbReference>
<dbReference type="EnsemblBacteria" id="ACK41878">
    <property type="protein sequence ID" value="ACK41878"/>
    <property type="gene ID" value="Dtur_0590"/>
</dbReference>
<evidence type="ECO:0000313" key="2">
    <source>
        <dbReference type="Proteomes" id="UP000007719"/>
    </source>
</evidence>
<sequence length="40" mass="4791">MEYLDIKNRIERISKEITELRKRLILEGVIDKEKNEISSS</sequence>
<organism evidence="1 2">
    <name type="scientific">Dictyoglomus turgidum (strain DSM 6724 / Z-1310)</name>
    <dbReference type="NCBI Taxonomy" id="515635"/>
    <lineage>
        <taxon>Bacteria</taxon>
        <taxon>Pseudomonadati</taxon>
        <taxon>Dictyoglomota</taxon>
        <taxon>Dictyoglomia</taxon>
        <taxon>Dictyoglomales</taxon>
        <taxon>Dictyoglomaceae</taxon>
        <taxon>Dictyoglomus</taxon>
    </lineage>
</organism>
<dbReference type="STRING" id="515635.Dtur_0590"/>
<reference evidence="2" key="1">
    <citation type="journal article" date="2016" name="Front. Microbiol.">
        <title>The complete genome sequence of hyperthermophile Dictyoglomus turgidum DSM 6724 reveals a specialized carbohydrate fermentor.</title>
        <authorList>
            <person name="Brumm P.J."/>
            <person name="Gowda K."/>
            <person name="Robb F.T."/>
            <person name="Mead D.A."/>
        </authorList>
    </citation>
    <scope>NUCLEOTIDE SEQUENCE [LARGE SCALE GENOMIC DNA]</scope>
    <source>
        <strain evidence="2">DSM 6724 / Z-1310</strain>
    </source>
</reference>